<dbReference type="EMBL" id="JAWMAJ010000129">
    <property type="protein sequence ID" value="MDV7220411.1"/>
    <property type="molecule type" value="Genomic_DNA"/>
</dbReference>
<accession>A0ABU4FII0</accession>
<name>A0ABU4FII0_9ACTN</name>
<evidence type="ECO:0000313" key="1">
    <source>
        <dbReference type="EMBL" id="MDV7220411.1"/>
    </source>
</evidence>
<evidence type="ECO:0000313" key="2">
    <source>
        <dbReference type="Proteomes" id="UP001187346"/>
    </source>
</evidence>
<comment type="caution">
    <text evidence="1">The sequence shown here is derived from an EMBL/GenBank/DDBJ whole genome shotgun (WGS) entry which is preliminary data.</text>
</comment>
<keyword evidence="2" id="KW-1185">Reference proteome</keyword>
<dbReference type="RefSeq" id="WP_317774005.1">
    <property type="nucleotide sequence ID" value="NZ_JAWMAJ010000129.1"/>
</dbReference>
<proteinExistence type="predicted"/>
<reference evidence="1 2" key="1">
    <citation type="submission" date="2023-10" db="EMBL/GenBank/DDBJ databases">
        <title>Characterization of rhizosphere-enriched actinobacteria from wheat plants lab-grown on chernevaya soil.</title>
        <authorList>
            <person name="Tikhonova E.N."/>
            <person name="Konopkin A."/>
            <person name="Kravchenko I.K."/>
        </authorList>
    </citation>
    <scope>NUCLEOTIDE SEQUENCE [LARGE SCALE GENOMIC DNA]</scope>
    <source>
        <strain evidence="1 2">RR29</strain>
    </source>
</reference>
<sequence>MSQALFNRIKASPWQERIEDGYLCFLTGDFLPPKPEHLFPREDMTIVFAPVNPQLRVAVADYARDHVSVLGWVPTPKQVAVAWLMHAPPPSAGKLAMVH</sequence>
<organism evidence="1 2">
    <name type="scientific">Streptomyces prunicolor</name>
    <dbReference type="NCBI Taxonomy" id="67348"/>
    <lineage>
        <taxon>Bacteria</taxon>
        <taxon>Bacillati</taxon>
        <taxon>Actinomycetota</taxon>
        <taxon>Actinomycetes</taxon>
        <taxon>Kitasatosporales</taxon>
        <taxon>Streptomycetaceae</taxon>
        <taxon>Streptomyces</taxon>
    </lineage>
</organism>
<protein>
    <submittedName>
        <fullName evidence="1">Uncharacterized protein</fullName>
    </submittedName>
</protein>
<dbReference type="Proteomes" id="UP001187346">
    <property type="component" value="Unassembled WGS sequence"/>
</dbReference>
<gene>
    <name evidence="1" type="ORF">R5A26_31150</name>
</gene>